<keyword evidence="1" id="KW-0677">Repeat</keyword>
<dbReference type="Pfam" id="PF24595">
    <property type="entry name" value="DUF7619"/>
    <property type="match status" value="1"/>
</dbReference>
<dbReference type="InterPro" id="IPR001258">
    <property type="entry name" value="NHL_repeat"/>
</dbReference>
<sequence length="1219" mass="134307">MHYKLLPINVFYFFLLTFFIYLPVKAQFVSKFGSYGTGNGQFDLPISVDVDAAGNIYVVDYQNHRIQKFDPNGKFLLKFGRYGAGNGQLDYPTDLAVDIAGNIYVVDWNNYRIQKFNSNGQFLLKFGSQGNGDGQFIRPSKIAVDIAGNVYVTDGPGPNNCIQKFNSNGKFLMKFGTYGTGDGQFNAPTAIAVDVAGNIYVADYWNYRIQKFNANGQFLSKFGSNRQFAELSDITIDVGGNIYVADYIIKKFNSEGQLLSGFGYPVTDGTGDGELNSPRGVAVDVAGNIYVADMRNYRIQKFYIGPAISKPNHIKGSIFNDKNADCVKNADDNGLANLVVIAQPGNYYATTDSLGNYTLAVDIGNYTIQQVIPYDKSAFIKQICPIEPKTHSVKFTAYNDSVVGKDFANQISIVPYLSVSVSSDRRRRCMTNNTTVTYCNNGTADATNVKVYVKLPEYVLLRSASLPYTQDNDSNYVFSIGSLAAQACGSIEIQDLVICDNFEIMGLTQCTKAWITPANDRTASDAWDQSDIHAKARCTDNGRVRLGMYNMGNGSMADSSSFRIYLDTQLAFIGNFKLAKGDSLILQVPANGQTVRLEADQLSSHPSRKQSFVTIEACGINSNGTVSVGFVNQQTQEEEEPEIATECLPIIDSFDPNDKAVSPQGIGNEHYTPTKKALDYVIRFQNTGTDVAYKVVVVDTLSNYLDISTLQVRAVSHAYKMTVSGKGKPVLTFTFNNINLPDSTKDQLASNGYIRFSIKPKEGLPEKIIIKNYADIFFDFNKPVRTNITFNTIYDIPLVVVESAKLDQSIVCKTTNTSIQAGISRSICEQDTVVTQAIVPLVGKGRWKLISGRGLFQDIENATTIISGLAYGENIFEWSISANSCGSDSLRAQITITRQKKPNTPIITQQGTENLVCNIVGSNYEWFFQGVTIDKHTQSIQVSQAGLYMVKVSNQQGCWSDASAAFKYILPCYTTNTIVNAGINQTLCEQDSIILQAVHPMHGRGNWKLVSGQGEIQDTQAANSLVKGLSYGENVFEWKVSSNTCIDSLKALVTITRIQKPITPVITQLGADSLVCNVVADSYEWQLEGEVQAMNSQRIKVDSPGKYTVRVKNQQGCVSDLSAPFNYVLTSTESYLSTLIKIYPNPTNDKTTIILPAESGQKAEISVWDALGRNIMIKNLISSTNQYKAVFDLSSEKTGIYIIKIQTTKGIIFKRIIKN</sequence>
<feature type="repeat" description="NHL" evidence="2">
    <location>
        <begin position="123"/>
        <end position="168"/>
    </location>
</feature>
<dbReference type="PANTHER" id="PTHR24104">
    <property type="entry name" value="E3 UBIQUITIN-PROTEIN LIGASE NHLRC1-RELATED"/>
    <property type="match status" value="1"/>
</dbReference>
<dbReference type="CDD" id="cd14955">
    <property type="entry name" value="NHL_like_4"/>
    <property type="match status" value="1"/>
</dbReference>
<dbReference type="NCBIfam" id="TIGR04183">
    <property type="entry name" value="Por_Secre_tail"/>
    <property type="match status" value="1"/>
</dbReference>
<dbReference type="InterPro" id="IPR055353">
    <property type="entry name" value="DUF7619"/>
</dbReference>
<evidence type="ECO:0000256" key="1">
    <source>
        <dbReference type="ARBA" id="ARBA00022737"/>
    </source>
</evidence>
<evidence type="ECO:0000259" key="3">
    <source>
        <dbReference type="Pfam" id="PF18962"/>
    </source>
</evidence>
<dbReference type="AlphaFoldDB" id="A0A6C0GRV4"/>
<dbReference type="SUPFAM" id="SSF101898">
    <property type="entry name" value="NHL repeat"/>
    <property type="match status" value="1"/>
</dbReference>
<dbReference type="PROSITE" id="PS51125">
    <property type="entry name" value="NHL"/>
    <property type="match status" value="5"/>
</dbReference>
<dbReference type="Pfam" id="PF18962">
    <property type="entry name" value="Por_Secre_tail"/>
    <property type="match status" value="1"/>
</dbReference>
<keyword evidence="6" id="KW-1185">Reference proteome</keyword>
<feature type="repeat" description="NHL" evidence="2">
    <location>
        <begin position="172"/>
        <end position="215"/>
    </location>
</feature>
<dbReference type="Pfam" id="PF01436">
    <property type="entry name" value="NHL"/>
    <property type="match status" value="4"/>
</dbReference>
<gene>
    <name evidence="5" type="ORF">GXP67_31315</name>
</gene>
<feature type="repeat" description="NHL" evidence="2">
    <location>
        <begin position="76"/>
        <end position="119"/>
    </location>
</feature>
<dbReference type="SUPFAM" id="SSF49464">
    <property type="entry name" value="Carboxypeptidase regulatory domain-like"/>
    <property type="match status" value="1"/>
</dbReference>
<dbReference type="KEGG" id="rhoz:GXP67_31315"/>
<dbReference type="InterPro" id="IPR026444">
    <property type="entry name" value="Secre_tail"/>
</dbReference>
<feature type="domain" description="Secretion system C-terminal sorting" evidence="3">
    <location>
        <begin position="1142"/>
        <end position="1217"/>
    </location>
</feature>
<organism evidence="5 6">
    <name type="scientific">Rhodocytophaga rosea</name>
    <dbReference type="NCBI Taxonomy" id="2704465"/>
    <lineage>
        <taxon>Bacteria</taxon>
        <taxon>Pseudomonadati</taxon>
        <taxon>Bacteroidota</taxon>
        <taxon>Cytophagia</taxon>
        <taxon>Cytophagales</taxon>
        <taxon>Rhodocytophagaceae</taxon>
        <taxon>Rhodocytophaga</taxon>
    </lineage>
</organism>
<name>A0A6C0GRV4_9BACT</name>
<reference evidence="5 6" key="1">
    <citation type="submission" date="2020-01" db="EMBL/GenBank/DDBJ databases">
        <authorList>
            <person name="Kim M.K."/>
        </authorList>
    </citation>
    <scope>NUCLEOTIDE SEQUENCE [LARGE SCALE GENOMIC DNA]</scope>
    <source>
        <strain evidence="5 6">172606-1</strain>
    </source>
</reference>
<evidence type="ECO:0000313" key="5">
    <source>
        <dbReference type="EMBL" id="QHT70821.1"/>
    </source>
</evidence>
<dbReference type="RefSeq" id="WP_162446781.1">
    <property type="nucleotide sequence ID" value="NZ_CP048222.1"/>
</dbReference>
<dbReference type="Gene3D" id="2.60.40.10">
    <property type="entry name" value="Immunoglobulins"/>
    <property type="match status" value="1"/>
</dbReference>
<accession>A0A6C0GRV4</accession>
<dbReference type="InterPro" id="IPR013783">
    <property type="entry name" value="Ig-like_fold"/>
</dbReference>
<dbReference type="EMBL" id="CP048222">
    <property type="protein sequence ID" value="QHT70821.1"/>
    <property type="molecule type" value="Genomic_DNA"/>
</dbReference>
<dbReference type="InterPro" id="IPR011042">
    <property type="entry name" value="6-blade_b-propeller_TolB-like"/>
</dbReference>
<feature type="domain" description="DUF7619" evidence="4">
    <location>
        <begin position="655"/>
        <end position="791"/>
    </location>
</feature>
<evidence type="ECO:0000259" key="4">
    <source>
        <dbReference type="Pfam" id="PF24595"/>
    </source>
</evidence>
<feature type="repeat" description="NHL" evidence="2">
    <location>
        <begin position="29"/>
        <end position="72"/>
    </location>
</feature>
<dbReference type="PANTHER" id="PTHR24104:SF25">
    <property type="entry name" value="PROTEIN LIN-41"/>
    <property type="match status" value="1"/>
</dbReference>
<evidence type="ECO:0000256" key="2">
    <source>
        <dbReference type="PROSITE-ProRule" id="PRU00504"/>
    </source>
</evidence>
<feature type="repeat" description="NHL" evidence="2">
    <location>
        <begin position="269"/>
        <end position="305"/>
    </location>
</feature>
<dbReference type="GO" id="GO:0008270">
    <property type="term" value="F:zinc ion binding"/>
    <property type="evidence" value="ECO:0007669"/>
    <property type="project" value="UniProtKB-KW"/>
</dbReference>
<protein>
    <submittedName>
        <fullName evidence="5">T9SS type A sorting domain-containing protein</fullName>
    </submittedName>
</protein>
<dbReference type="Proteomes" id="UP000480178">
    <property type="component" value="Chromosome"/>
</dbReference>
<dbReference type="InterPro" id="IPR050952">
    <property type="entry name" value="TRIM-NHL_E3_ligases"/>
</dbReference>
<proteinExistence type="predicted"/>
<dbReference type="Gene3D" id="2.120.10.30">
    <property type="entry name" value="TolB, C-terminal domain"/>
    <property type="match status" value="3"/>
</dbReference>
<dbReference type="InterPro" id="IPR008969">
    <property type="entry name" value="CarboxyPept-like_regulatory"/>
</dbReference>
<evidence type="ECO:0000313" key="6">
    <source>
        <dbReference type="Proteomes" id="UP000480178"/>
    </source>
</evidence>